<dbReference type="RefSeq" id="WP_168676763.1">
    <property type="nucleotide sequence ID" value="NZ_BPKV01000005.1"/>
</dbReference>
<evidence type="ECO:0000256" key="2">
    <source>
        <dbReference type="ARBA" id="ARBA00022679"/>
    </source>
</evidence>
<keyword evidence="2 6" id="KW-0808">Transferase</keyword>
<dbReference type="GO" id="GO:0005737">
    <property type="term" value="C:cytoplasm"/>
    <property type="evidence" value="ECO:0007669"/>
    <property type="project" value="UniProtKB-ARBA"/>
</dbReference>
<feature type="active site" description="Acyl-thioester intermediate" evidence="5">
    <location>
        <position position="91"/>
    </location>
</feature>
<dbReference type="GO" id="GO:0003988">
    <property type="term" value="F:acetyl-CoA C-acyltransferase activity"/>
    <property type="evidence" value="ECO:0007669"/>
    <property type="project" value="UniProtKB-EC"/>
</dbReference>
<evidence type="ECO:0000259" key="8">
    <source>
        <dbReference type="Pfam" id="PF02803"/>
    </source>
</evidence>
<accession>A0A846Z9V7</accession>
<dbReference type="EC" id="2.3.1.16" evidence="4"/>
<evidence type="ECO:0000256" key="1">
    <source>
        <dbReference type="ARBA" id="ARBA00010982"/>
    </source>
</evidence>
<name>A0A846Z9V7_9LACO</name>
<dbReference type="Gene3D" id="3.40.47.10">
    <property type="match status" value="1"/>
</dbReference>
<evidence type="ECO:0000256" key="5">
    <source>
        <dbReference type="PIRSR" id="PIRSR000429-1"/>
    </source>
</evidence>
<dbReference type="PANTHER" id="PTHR43853">
    <property type="entry name" value="3-KETOACYL-COA THIOLASE, PEROXISOMAL"/>
    <property type="match status" value="1"/>
</dbReference>
<keyword evidence="3 6" id="KW-0012">Acyltransferase</keyword>
<feature type="domain" description="Thiolase C-terminal" evidence="8">
    <location>
        <begin position="261"/>
        <end position="376"/>
    </location>
</feature>
<dbReference type="InterPro" id="IPR050215">
    <property type="entry name" value="Thiolase-like_sf_Thiolase"/>
</dbReference>
<dbReference type="CDD" id="cd00751">
    <property type="entry name" value="thiolase"/>
    <property type="match status" value="1"/>
</dbReference>
<evidence type="ECO:0000313" key="10">
    <source>
        <dbReference type="Proteomes" id="UP000590460"/>
    </source>
</evidence>
<reference evidence="9 10" key="1">
    <citation type="submission" date="2020-04" db="EMBL/GenBank/DDBJ databases">
        <title>MicrobeNet Type strains.</title>
        <authorList>
            <person name="Nicholson A.C."/>
        </authorList>
    </citation>
    <scope>NUCLEOTIDE SEQUENCE [LARGE SCALE GENOMIC DNA]</scope>
    <source>
        <strain evidence="9 10">CCUG 54536</strain>
    </source>
</reference>
<comment type="similarity">
    <text evidence="1 6">Belongs to the thiolase-like superfamily. Thiolase family.</text>
</comment>
<dbReference type="PIRSF" id="PIRSF000429">
    <property type="entry name" value="Ac-CoA_Ac_transf"/>
    <property type="match status" value="1"/>
</dbReference>
<dbReference type="SUPFAM" id="SSF53901">
    <property type="entry name" value="Thiolase-like"/>
    <property type="match status" value="2"/>
</dbReference>
<dbReference type="PROSITE" id="PS00737">
    <property type="entry name" value="THIOLASE_2"/>
    <property type="match status" value="1"/>
</dbReference>
<dbReference type="EMBL" id="JAAXPO010000004">
    <property type="protein sequence ID" value="NKZ18527.1"/>
    <property type="molecule type" value="Genomic_DNA"/>
</dbReference>
<gene>
    <name evidence="9" type="ORF">HF966_04990</name>
</gene>
<dbReference type="GO" id="GO:0006635">
    <property type="term" value="P:fatty acid beta-oxidation"/>
    <property type="evidence" value="ECO:0007669"/>
    <property type="project" value="TreeGrafter"/>
</dbReference>
<sequence>MTSNQPKVSIVSAKRLPIGKINGHFAKVSPETLITQLVQQQFETIPTLTLSAIDQVVLGNVTNLGGNLARRCALAAGVPVTTPAATVDAQCASGLVAMVTGAQAIITETADVVLAGGVESTSSANRVLSPGTDQLMSRFPMAPPGQLDLDMGVVAENMSARYQVSRKAQDAYAYHSHQKAKMAFATGKIQVEIHPFHDQAGDIVQDQCPRFDTTLAKLAQLQPAFQANGVVTAGNSCPINDGAATMVLKKYQAGEAVQGYYLGQATVGLSPETFLLGPIAATKKLLAQHHLTMADIAVVELNEAFAVQSILCQAALGITDAQLNPLGGALAYGHPYGATGGILIARLLNSLNRIPEPALGIATLCVAGGMGMSVLVGNQHWA</sequence>
<dbReference type="InterPro" id="IPR016039">
    <property type="entry name" value="Thiolase-like"/>
</dbReference>
<comment type="caution">
    <text evidence="9">The sequence shown here is derived from an EMBL/GenBank/DDBJ whole genome shotgun (WGS) entry which is preliminary data.</text>
</comment>
<protein>
    <recommendedName>
        <fullName evidence="4">acetyl-CoA C-acyltransferase</fullName>
        <ecNumber evidence="4">2.3.1.16</ecNumber>
    </recommendedName>
</protein>
<dbReference type="Pfam" id="PF00108">
    <property type="entry name" value="Thiolase_N"/>
    <property type="match status" value="1"/>
</dbReference>
<dbReference type="PROSITE" id="PS00099">
    <property type="entry name" value="THIOLASE_3"/>
    <property type="match status" value="1"/>
</dbReference>
<evidence type="ECO:0000259" key="7">
    <source>
        <dbReference type="Pfam" id="PF00108"/>
    </source>
</evidence>
<dbReference type="AlphaFoldDB" id="A0A846Z9V7"/>
<dbReference type="InterPro" id="IPR020613">
    <property type="entry name" value="Thiolase_CS"/>
</dbReference>
<dbReference type="Pfam" id="PF02803">
    <property type="entry name" value="Thiolase_C"/>
    <property type="match status" value="1"/>
</dbReference>
<dbReference type="InterPro" id="IPR020616">
    <property type="entry name" value="Thiolase_N"/>
</dbReference>
<evidence type="ECO:0000313" key="9">
    <source>
        <dbReference type="EMBL" id="NKZ18527.1"/>
    </source>
</evidence>
<evidence type="ECO:0000256" key="6">
    <source>
        <dbReference type="RuleBase" id="RU003557"/>
    </source>
</evidence>
<feature type="domain" description="Thiolase N-terminal" evidence="7">
    <location>
        <begin position="8"/>
        <end position="249"/>
    </location>
</feature>
<evidence type="ECO:0000256" key="3">
    <source>
        <dbReference type="ARBA" id="ARBA00023315"/>
    </source>
</evidence>
<dbReference type="InterPro" id="IPR002155">
    <property type="entry name" value="Thiolase"/>
</dbReference>
<feature type="active site" description="Proton acceptor" evidence="5">
    <location>
        <position position="365"/>
    </location>
</feature>
<dbReference type="PANTHER" id="PTHR43853:SF3">
    <property type="entry name" value="ACETYL-COA C-ACETYLTRANSFERASE YHFS-RELATED"/>
    <property type="match status" value="1"/>
</dbReference>
<dbReference type="Proteomes" id="UP000590460">
    <property type="component" value="Unassembled WGS sequence"/>
</dbReference>
<evidence type="ECO:0000256" key="4">
    <source>
        <dbReference type="ARBA" id="ARBA00024073"/>
    </source>
</evidence>
<dbReference type="GO" id="GO:0010124">
    <property type="term" value="P:phenylacetate catabolic process"/>
    <property type="evidence" value="ECO:0007669"/>
    <property type="project" value="TreeGrafter"/>
</dbReference>
<feature type="active site" description="Proton acceptor" evidence="5">
    <location>
        <position position="334"/>
    </location>
</feature>
<dbReference type="NCBIfam" id="TIGR01930">
    <property type="entry name" value="AcCoA-C-Actrans"/>
    <property type="match status" value="1"/>
</dbReference>
<proteinExistence type="inferred from homology"/>
<dbReference type="InterPro" id="IPR020617">
    <property type="entry name" value="Thiolase_C"/>
</dbReference>
<organism evidence="9 10">
    <name type="scientific">Leuconostoc holzapfelii</name>
    <dbReference type="NCBI Taxonomy" id="434464"/>
    <lineage>
        <taxon>Bacteria</taxon>
        <taxon>Bacillati</taxon>
        <taxon>Bacillota</taxon>
        <taxon>Bacilli</taxon>
        <taxon>Lactobacillales</taxon>
        <taxon>Lactobacillaceae</taxon>
        <taxon>Leuconostoc</taxon>
    </lineage>
</organism>
<dbReference type="InterPro" id="IPR020610">
    <property type="entry name" value="Thiolase_AS"/>
</dbReference>